<evidence type="ECO:0000313" key="5">
    <source>
        <dbReference type="EMBL" id="KAF6032475.1"/>
    </source>
</evidence>
<dbReference type="CDD" id="cd00033">
    <property type="entry name" value="CCP"/>
    <property type="match status" value="1"/>
</dbReference>
<dbReference type="GO" id="GO:0017154">
    <property type="term" value="F:semaphorin receptor activity"/>
    <property type="evidence" value="ECO:0007669"/>
    <property type="project" value="InterPro"/>
</dbReference>
<organism evidence="5 6">
    <name type="scientific">Bugula neritina</name>
    <name type="common">Brown bryozoan</name>
    <name type="synonym">Sertularia neritina</name>
    <dbReference type="NCBI Taxonomy" id="10212"/>
    <lineage>
        <taxon>Eukaryota</taxon>
        <taxon>Metazoa</taxon>
        <taxon>Spiralia</taxon>
        <taxon>Lophotrochozoa</taxon>
        <taxon>Bryozoa</taxon>
        <taxon>Gymnolaemata</taxon>
        <taxon>Cheilostomatida</taxon>
        <taxon>Flustrina</taxon>
        <taxon>Buguloidea</taxon>
        <taxon>Bugulidae</taxon>
        <taxon>Bugula</taxon>
    </lineage>
</organism>
<dbReference type="InterPro" id="IPR013783">
    <property type="entry name" value="Ig-like_fold"/>
</dbReference>
<keyword evidence="1" id="KW-1015">Disulfide bond</keyword>
<proteinExistence type="predicted"/>
<feature type="transmembrane region" description="Helical" evidence="3">
    <location>
        <begin position="720"/>
        <end position="744"/>
    </location>
</feature>
<evidence type="ECO:0000256" key="2">
    <source>
        <dbReference type="PROSITE-ProRule" id="PRU00302"/>
    </source>
</evidence>
<dbReference type="PANTHER" id="PTHR22625">
    <property type="entry name" value="PLEXIN"/>
    <property type="match status" value="1"/>
</dbReference>
<dbReference type="EMBL" id="VXIV02001505">
    <property type="protein sequence ID" value="KAF6032475.1"/>
    <property type="molecule type" value="Genomic_DNA"/>
</dbReference>
<dbReference type="Gene3D" id="2.60.40.10">
    <property type="entry name" value="Immunoglobulins"/>
    <property type="match status" value="1"/>
</dbReference>
<dbReference type="Pfam" id="PF00084">
    <property type="entry name" value="Sushi"/>
    <property type="match status" value="1"/>
</dbReference>
<dbReference type="InterPro" id="IPR035976">
    <property type="entry name" value="Sushi/SCR/CCP_sf"/>
</dbReference>
<evidence type="ECO:0000313" key="6">
    <source>
        <dbReference type="Proteomes" id="UP000593567"/>
    </source>
</evidence>
<comment type="caution">
    <text evidence="2">Lacks conserved residue(s) required for the propagation of feature annotation.</text>
</comment>
<dbReference type="InterPro" id="IPR031148">
    <property type="entry name" value="Plexin"/>
</dbReference>
<protein>
    <recommendedName>
        <fullName evidence="4">Sushi domain-containing protein</fullName>
    </recommendedName>
</protein>
<keyword evidence="2" id="KW-0768">Sushi</keyword>
<accession>A0A7J7K2R7</accession>
<reference evidence="5" key="1">
    <citation type="submission" date="2020-06" db="EMBL/GenBank/DDBJ databases">
        <title>Draft genome of Bugula neritina, a colonial animal packing powerful symbionts and potential medicines.</title>
        <authorList>
            <person name="Rayko M."/>
        </authorList>
    </citation>
    <scope>NUCLEOTIDE SEQUENCE [LARGE SCALE GENOMIC DNA]</scope>
    <source>
        <strain evidence="5">Kwan_BN1</strain>
    </source>
</reference>
<dbReference type="Gene3D" id="2.120.10.30">
    <property type="entry name" value="TolB, C-terminal domain"/>
    <property type="match status" value="1"/>
</dbReference>
<dbReference type="SUPFAM" id="SSF63825">
    <property type="entry name" value="YWTD domain"/>
    <property type="match status" value="1"/>
</dbReference>
<keyword evidence="6" id="KW-1185">Reference proteome</keyword>
<dbReference type="Proteomes" id="UP000593567">
    <property type="component" value="Unassembled WGS sequence"/>
</dbReference>
<dbReference type="SUPFAM" id="SSF57535">
    <property type="entry name" value="Complement control module/SCR domain"/>
    <property type="match status" value="1"/>
</dbReference>
<evidence type="ECO:0000256" key="3">
    <source>
        <dbReference type="SAM" id="Phobius"/>
    </source>
</evidence>
<dbReference type="InterPro" id="IPR000436">
    <property type="entry name" value="Sushi_SCR_CCP_dom"/>
</dbReference>
<feature type="domain" description="Sushi" evidence="4">
    <location>
        <begin position="338"/>
        <end position="409"/>
    </location>
</feature>
<evidence type="ECO:0000259" key="4">
    <source>
        <dbReference type="PROSITE" id="PS50923"/>
    </source>
</evidence>
<gene>
    <name evidence="5" type="ORF">EB796_009217</name>
</gene>
<name>A0A7J7K2R7_BUGNE</name>
<dbReference type="PANTHER" id="PTHR22625:SF70">
    <property type="entry name" value="PLEXIN A, ISOFORM A"/>
    <property type="match status" value="1"/>
</dbReference>
<dbReference type="PROSITE" id="PS50923">
    <property type="entry name" value="SUSHI"/>
    <property type="match status" value="1"/>
</dbReference>
<sequence length="764" mass="84764">MPLVSFGELQELKLDDNDKLRSVEDIEMDQLESGGFLVGNRHSVAHISPSLKVDILAGKESETAFRNGPGHFAYFNVVQDLLQINNGSDIIIADLNNHCIRKVERRSGLHPHVSTFVGDCNRQGYVSDPVSPADAKLTHPLKLLHIPEENIFYYLLDRVILKHNLTSNLISLMYKDLESFIGAYTILMDSQNRYMYVNHAGGVSKFDTRSANWTKVLVAGSDILPSSSQRQLVDGALLRARFSQQPTGMVWLIQDQVLLVCDYESVLRVVNLEDNDVSTICKGQHESDPKFRTGGLDKCQVNSPLTAKVIDGLIYIGDSSGSGSTRAGHILTLTYSQPKCYPPKTNGLENVLSFSPNKNEYINKDSIKFRCDNGYGVSTSYDTVTCVRALFDNGTVYGVWDKHMPVCKKTTLWKLEPKKGQRSGGTLITLTGIFSEKPQIFVAQEQVFKFTRASTQTVTFHMPQSQNGLGTVDVEVLLGILSSESYEYLPDPAVHSINRNSVISRGGFELFFKGDNFNSAYNHTLVFSSISTSVRAVTACQLGDSGSTLTCMSPDFSQFFDGKGKRSVITESVEFLILTATLLFDGKTHIRSQFDFTISNTEPTFDTFKRIMIFDLWSKTTIDVTGSNLDTSLVISDYTVYLKFVEIGTQLLCEVTRFNQTSVVCRPPLDSISIPAHSLNLIADLQVLVAGKNHTIGQVKFFSSHVDTPVRSARTSAGTIASIVVPVVVIVVSLIIAIYAYLLYKRKLPRPTILRLLKYESSCI</sequence>
<keyword evidence="3" id="KW-0472">Membrane</keyword>
<dbReference type="Gene3D" id="2.10.70.10">
    <property type="entry name" value="Complement Module, domain 1"/>
    <property type="match status" value="1"/>
</dbReference>
<evidence type="ECO:0000256" key="1">
    <source>
        <dbReference type="ARBA" id="ARBA00023157"/>
    </source>
</evidence>
<comment type="caution">
    <text evidence="5">The sequence shown here is derived from an EMBL/GenBank/DDBJ whole genome shotgun (WGS) entry which is preliminary data.</text>
</comment>
<dbReference type="CDD" id="cd00102">
    <property type="entry name" value="IPT"/>
    <property type="match status" value="1"/>
</dbReference>
<dbReference type="AlphaFoldDB" id="A0A7J7K2R7"/>
<keyword evidence="3" id="KW-0812">Transmembrane</keyword>
<dbReference type="InterPro" id="IPR011042">
    <property type="entry name" value="6-blade_b-propeller_TolB-like"/>
</dbReference>
<keyword evidence="3" id="KW-1133">Transmembrane helix</keyword>